<name>A0A6A8D5W1_9BACI</name>
<dbReference type="AlphaFoldDB" id="A0A6A8D5W1"/>
<comment type="caution">
    <text evidence="2">The sequence shown here is derived from an EMBL/GenBank/DDBJ whole genome shotgun (WGS) entry which is preliminary data.</text>
</comment>
<accession>A0A6A8D5W1</accession>
<feature type="signal peptide" evidence="1">
    <location>
        <begin position="1"/>
        <end position="21"/>
    </location>
</feature>
<dbReference type="Proteomes" id="UP000799092">
    <property type="component" value="Unassembled WGS sequence"/>
</dbReference>
<keyword evidence="3" id="KW-1185">Reference proteome</keyword>
<evidence type="ECO:0000313" key="2">
    <source>
        <dbReference type="EMBL" id="MRH41103.1"/>
    </source>
</evidence>
<dbReference type="OrthoDB" id="2971345at2"/>
<evidence type="ECO:0000313" key="3">
    <source>
        <dbReference type="Proteomes" id="UP000799092"/>
    </source>
</evidence>
<dbReference type="PROSITE" id="PS51257">
    <property type="entry name" value="PROKAR_LIPOPROTEIN"/>
    <property type="match status" value="1"/>
</dbReference>
<protein>
    <recommendedName>
        <fullName evidence="4">Lipoprotein</fullName>
    </recommendedName>
</protein>
<proteinExistence type="predicted"/>
<reference evidence="2" key="1">
    <citation type="submission" date="2019-11" db="EMBL/GenBank/DDBJ databases">
        <authorList>
            <person name="Li J."/>
        </authorList>
    </citation>
    <scope>NUCLEOTIDE SEQUENCE</scope>
    <source>
        <strain evidence="2">B6B</strain>
    </source>
</reference>
<keyword evidence="1" id="KW-0732">Signal</keyword>
<organism evidence="2 3">
    <name type="scientific">Aquibacillus halophilus</name>
    <dbReference type="NCBI Taxonomy" id="930132"/>
    <lineage>
        <taxon>Bacteria</taxon>
        <taxon>Bacillati</taxon>
        <taxon>Bacillota</taxon>
        <taxon>Bacilli</taxon>
        <taxon>Bacillales</taxon>
        <taxon>Bacillaceae</taxon>
        <taxon>Aquibacillus</taxon>
    </lineage>
</organism>
<dbReference type="RefSeq" id="WP_153734774.1">
    <property type="nucleotide sequence ID" value="NZ_WJNG01000001.1"/>
</dbReference>
<feature type="chain" id="PRO_5038533640" description="Lipoprotein" evidence="1">
    <location>
        <begin position="22"/>
        <end position="175"/>
    </location>
</feature>
<dbReference type="EMBL" id="WJNG01000001">
    <property type="protein sequence ID" value="MRH41103.1"/>
    <property type="molecule type" value="Genomic_DNA"/>
</dbReference>
<evidence type="ECO:0008006" key="4">
    <source>
        <dbReference type="Google" id="ProtNLM"/>
    </source>
</evidence>
<sequence length="175" mass="19569">MMKNKVLLFIGLFIMTLLVSGCGDDDISIPLGENGESISVGGNEEDGFTFETENEDGESFSLSSSKEIPEEFPSEIPFPDKYEVFSTSQINDNGDEGITVSYLTESMTFDEVWEMYQVFKEEHGYENVSEMKMDGMNSMTMNKGDDGMSVNVIPDEEGKQITVTITYFKKAETTE</sequence>
<evidence type="ECO:0000256" key="1">
    <source>
        <dbReference type="SAM" id="SignalP"/>
    </source>
</evidence>
<gene>
    <name evidence="2" type="ORF">GH741_00255</name>
</gene>